<protein>
    <recommendedName>
        <fullName evidence="4">DUF4283 domain-containing protein</fullName>
    </recommendedName>
</protein>
<evidence type="ECO:0008006" key="4">
    <source>
        <dbReference type="Google" id="ProtNLM"/>
    </source>
</evidence>
<name>A0AAD8WXC6_LOLMU</name>
<keyword evidence="3" id="KW-1185">Reference proteome</keyword>
<evidence type="ECO:0000313" key="3">
    <source>
        <dbReference type="Proteomes" id="UP001231189"/>
    </source>
</evidence>
<evidence type="ECO:0000256" key="1">
    <source>
        <dbReference type="SAM" id="MobiDB-lite"/>
    </source>
</evidence>
<reference evidence="2" key="1">
    <citation type="submission" date="2023-07" db="EMBL/GenBank/DDBJ databases">
        <title>A chromosome-level genome assembly of Lolium multiflorum.</title>
        <authorList>
            <person name="Chen Y."/>
            <person name="Copetti D."/>
            <person name="Kolliker R."/>
            <person name="Studer B."/>
        </authorList>
    </citation>
    <scope>NUCLEOTIDE SEQUENCE</scope>
    <source>
        <strain evidence="2">02402/16</strain>
        <tissue evidence="2">Leaf</tissue>
    </source>
</reference>
<accession>A0AAD8WXC6</accession>
<organism evidence="2 3">
    <name type="scientific">Lolium multiflorum</name>
    <name type="common">Italian ryegrass</name>
    <name type="synonym">Lolium perenne subsp. multiflorum</name>
    <dbReference type="NCBI Taxonomy" id="4521"/>
    <lineage>
        <taxon>Eukaryota</taxon>
        <taxon>Viridiplantae</taxon>
        <taxon>Streptophyta</taxon>
        <taxon>Embryophyta</taxon>
        <taxon>Tracheophyta</taxon>
        <taxon>Spermatophyta</taxon>
        <taxon>Magnoliopsida</taxon>
        <taxon>Liliopsida</taxon>
        <taxon>Poales</taxon>
        <taxon>Poaceae</taxon>
        <taxon>BOP clade</taxon>
        <taxon>Pooideae</taxon>
        <taxon>Poodae</taxon>
        <taxon>Poeae</taxon>
        <taxon>Poeae Chloroplast Group 2 (Poeae type)</taxon>
        <taxon>Loliodinae</taxon>
        <taxon>Loliinae</taxon>
        <taxon>Lolium</taxon>
    </lineage>
</organism>
<dbReference type="Proteomes" id="UP001231189">
    <property type="component" value="Unassembled WGS sequence"/>
</dbReference>
<dbReference type="InterPro" id="IPR040256">
    <property type="entry name" value="At4g02000-like"/>
</dbReference>
<dbReference type="PANTHER" id="PTHR31286">
    <property type="entry name" value="GLYCINE-RICH CELL WALL STRUCTURAL PROTEIN 1.8-LIKE"/>
    <property type="match status" value="1"/>
</dbReference>
<proteinExistence type="predicted"/>
<dbReference type="EMBL" id="JAUUTY010000002">
    <property type="protein sequence ID" value="KAK1681976.1"/>
    <property type="molecule type" value="Genomic_DNA"/>
</dbReference>
<gene>
    <name evidence="2" type="ORF">QYE76_042824</name>
</gene>
<comment type="caution">
    <text evidence="2">The sequence shown here is derived from an EMBL/GenBank/DDBJ whole genome shotgun (WGS) entry which is preliminary data.</text>
</comment>
<evidence type="ECO:0000313" key="2">
    <source>
        <dbReference type="EMBL" id="KAK1681976.1"/>
    </source>
</evidence>
<dbReference type="PANTHER" id="PTHR31286:SF134">
    <property type="entry name" value="OS01G0559450 PROTEIN"/>
    <property type="match status" value="1"/>
</dbReference>
<dbReference type="AlphaFoldDB" id="A0AAD8WXC6"/>
<feature type="compositionally biased region" description="Acidic residues" evidence="1">
    <location>
        <begin position="49"/>
        <end position="59"/>
    </location>
</feature>
<feature type="compositionally biased region" description="Gly residues" evidence="1">
    <location>
        <begin position="1"/>
        <end position="14"/>
    </location>
</feature>
<feature type="region of interest" description="Disordered" evidence="1">
    <location>
        <begin position="1"/>
        <end position="74"/>
    </location>
</feature>
<sequence length="303" mass="34278">MAPPGGGGDYGEPGKGSTRPKPTGGQPTTLHHGRATEPVYDRSEASDGNWDDGDGMDEEPGLRQGHDTNLGGEVDMDDDVFLEFDQEDEGDFDFVARGGPWIFNKNALLVKEIKDDVSPSDMILDAVPVWVRVYDVLCGKQNYETGMKFGNLLGKAFEVDAPTEEKDMNEFLRVRVELPYNRRLRTQIATGVMGRTTAGKVYKLKYERVPHYCAHCRFMGHRMFECEKKRHGVPSLDYHVYELRCSPYKKYEHRSHVIDTSQTNPTKEIFSELDEINAQDLIFLRSFQKTRGVTKRGHEGPAP</sequence>